<feature type="non-terminal residue" evidence="2">
    <location>
        <position position="1"/>
    </location>
</feature>
<accession>A0A6A4L4Y7</accession>
<feature type="compositionally biased region" description="Low complexity" evidence="1">
    <location>
        <begin position="15"/>
        <end position="24"/>
    </location>
</feature>
<name>A0A6A4L4Y7_9ERIC</name>
<sequence>MAAKGRLYPRHPSRKSSSSSSATVSSPFQALLAALPKLTISAQSSTRPRRSDVDDGRGDQWVEVISWEPRAFIYHNFLVKFYYKFSAWEGSNSALRARCRRRVRQCSLAKGNISAVPWWNELSQCGKEGLSVKPKMGDALLFWSMKPDASLDSSSLQVVAQSLKGISGLLQNGCALANTRLNMQIPKVIFQMDYPNLYTDDFSSLGHTDCIVCNKLMILARALLPA</sequence>
<reference evidence="2 3" key="1">
    <citation type="journal article" date="2019" name="Genome Biol. Evol.">
        <title>The Rhododendron genome and chromosomal organization provide insight into shared whole-genome duplications across the heath family (Ericaceae).</title>
        <authorList>
            <person name="Soza V.L."/>
            <person name="Lindsley D."/>
            <person name="Waalkes A."/>
            <person name="Ramage E."/>
            <person name="Patwardhan R.P."/>
            <person name="Burton J.N."/>
            <person name="Adey A."/>
            <person name="Kumar A."/>
            <person name="Qiu R."/>
            <person name="Shendure J."/>
            <person name="Hall B."/>
        </authorList>
    </citation>
    <scope>NUCLEOTIDE SEQUENCE [LARGE SCALE GENOMIC DNA]</scope>
    <source>
        <strain evidence="2">RSF 1966-606</strain>
    </source>
</reference>
<feature type="region of interest" description="Disordered" evidence="1">
    <location>
        <begin position="1"/>
        <end position="24"/>
    </location>
</feature>
<evidence type="ECO:0000313" key="2">
    <source>
        <dbReference type="EMBL" id="KAE9450279.1"/>
    </source>
</evidence>
<proteinExistence type="predicted"/>
<evidence type="ECO:0000256" key="1">
    <source>
        <dbReference type="SAM" id="MobiDB-lite"/>
    </source>
</evidence>
<protein>
    <submittedName>
        <fullName evidence="2">Uncharacterized protein</fullName>
    </submittedName>
</protein>
<comment type="caution">
    <text evidence="2">The sequence shown here is derived from an EMBL/GenBank/DDBJ whole genome shotgun (WGS) entry which is preliminary data.</text>
</comment>
<organism evidence="2 3">
    <name type="scientific">Rhododendron williamsianum</name>
    <dbReference type="NCBI Taxonomy" id="262921"/>
    <lineage>
        <taxon>Eukaryota</taxon>
        <taxon>Viridiplantae</taxon>
        <taxon>Streptophyta</taxon>
        <taxon>Embryophyta</taxon>
        <taxon>Tracheophyta</taxon>
        <taxon>Spermatophyta</taxon>
        <taxon>Magnoliopsida</taxon>
        <taxon>eudicotyledons</taxon>
        <taxon>Gunneridae</taxon>
        <taxon>Pentapetalae</taxon>
        <taxon>asterids</taxon>
        <taxon>Ericales</taxon>
        <taxon>Ericaceae</taxon>
        <taxon>Ericoideae</taxon>
        <taxon>Rhodoreae</taxon>
        <taxon>Rhododendron</taxon>
    </lineage>
</organism>
<dbReference type="OrthoDB" id="420380at2759"/>
<dbReference type="Gene3D" id="2.60.120.620">
    <property type="entry name" value="q2cbj1_9rhob like domain"/>
    <property type="match status" value="1"/>
</dbReference>
<evidence type="ECO:0000313" key="3">
    <source>
        <dbReference type="Proteomes" id="UP000428333"/>
    </source>
</evidence>
<gene>
    <name evidence="2" type="ORF">C3L33_17822</name>
</gene>
<dbReference type="Proteomes" id="UP000428333">
    <property type="component" value="Linkage Group LG11"/>
</dbReference>
<keyword evidence="3" id="KW-1185">Reference proteome</keyword>
<dbReference type="EMBL" id="QEFC01003072">
    <property type="protein sequence ID" value="KAE9450279.1"/>
    <property type="molecule type" value="Genomic_DNA"/>
</dbReference>
<dbReference type="AlphaFoldDB" id="A0A6A4L4Y7"/>